<dbReference type="Gene3D" id="3.40.30.10">
    <property type="entry name" value="Glutaredoxin"/>
    <property type="match status" value="1"/>
</dbReference>
<dbReference type="Pfam" id="PF05935">
    <property type="entry name" value="Arylsulfotrans"/>
    <property type="match status" value="1"/>
</dbReference>
<dbReference type="Pfam" id="PF00085">
    <property type="entry name" value="Thioredoxin"/>
    <property type="match status" value="1"/>
</dbReference>
<reference evidence="2 3" key="1">
    <citation type="submission" date="2018-06" db="EMBL/GenBank/DDBJ databases">
        <authorList>
            <consortium name="Pathogen Informatics"/>
            <person name="Doyle S."/>
        </authorList>
    </citation>
    <scope>NUCLEOTIDE SEQUENCE [LARGE SCALE GENOMIC DNA]</scope>
    <source>
        <strain evidence="2 3">NCTC11088</strain>
    </source>
</reference>
<dbReference type="AlphaFoldDB" id="A0A379D8J6"/>
<protein>
    <submittedName>
        <fullName evidence="2">Thioredoxin</fullName>
    </submittedName>
</protein>
<dbReference type="InterPro" id="IPR053143">
    <property type="entry name" value="Arylsulfate_ST"/>
</dbReference>
<dbReference type="InterPro" id="IPR010262">
    <property type="entry name" value="Arylsulfotransferase_bact"/>
</dbReference>
<dbReference type="RefSeq" id="WP_004822332.1">
    <property type="nucleotide sequence ID" value="NZ_UGTH01000001.1"/>
</dbReference>
<gene>
    <name evidence="2" type="ORF">NCTC11088_00024</name>
</gene>
<evidence type="ECO:0000313" key="3">
    <source>
        <dbReference type="Proteomes" id="UP000254777"/>
    </source>
</evidence>
<dbReference type="PANTHER" id="PTHR35340">
    <property type="entry name" value="PQQ ENZYME REPEAT PROTEIN-RELATED"/>
    <property type="match status" value="1"/>
</dbReference>
<name>A0A379D8J6_9FIRM</name>
<organism evidence="2 3">
    <name type="scientific">Peptoniphilus indolicus</name>
    <dbReference type="NCBI Taxonomy" id="33030"/>
    <lineage>
        <taxon>Bacteria</taxon>
        <taxon>Bacillati</taxon>
        <taxon>Bacillota</taxon>
        <taxon>Tissierellia</taxon>
        <taxon>Tissierellales</taxon>
        <taxon>Peptoniphilaceae</taxon>
        <taxon>Peptoniphilus</taxon>
    </lineage>
</organism>
<dbReference type="InterPro" id="IPR013766">
    <property type="entry name" value="Thioredoxin_domain"/>
</dbReference>
<dbReference type="CDD" id="cd02947">
    <property type="entry name" value="TRX_family"/>
    <property type="match status" value="1"/>
</dbReference>
<dbReference type="PANTHER" id="PTHR35340:SF5">
    <property type="entry name" value="ASST-DOMAIN-CONTAINING PROTEIN"/>
    <property type="match status" value="1"/>
</dbReference>
<sequence length="569" mass="65386">MILPTGTTVYKKEKCCSGYNLVATPSSGVLLFDMNGNEIKHFKMNAMPAKMLENGNIIGTTKFRKSDFSSQDGESLIEIEQDGNVVWSYNKFRFLEKESIWSARAHGDYHRLENGNTLILGHDTIVNTEVSDKKLLDEVIYEVDLNGNVVWKFSFSNHFNEIGYTEVQKNVIYRNPNLISNLEIGDYLHITSFGVLGENKWYDQGDRRFAPDNIIFASRQSNFIGIIDKQKRKIVWQIGPKEDSLFRKLHGIIGPTHIQMIKKGLNGAGNILLFESGAESGYGVPNLNSSTGINNYRRAYSRVLEFNPITYDIKWKITPRDLGYSTYLNGYKFYSPYGGSLQRLENGNTLVSMGSAGIMYEITEDHEVVWRWVCPYRVNAEQNFAIKNYIYQGFRYPYNYLNREKPIEISVDQNEIREENTGTRVKETFVEGVVIQNDIDFMTMAMENEDEIALQREIISMESSKVKFISTENFDKRIAENPTSIVIFGGKSCVHCKSVREIVIELIEEEFGEIAAFYLDIDENKSVRRTKKIDNVPLTVMYKNSVEVHRFVGEVTYDDMALKIEEYLL</sequence>
<feature type="domain" description="Thioredoxin" evidence="1">
    <location>
        <begin position="466"/>
        <end position="565"/>
    </location>
</feature>
<dbReference type="Proteomes" id="UP000254777">
    <property type="component" value="Unassembled WGS sequence"/>
</dbReference>
<evidence type="ECO:0000259" key="1">
    <source>
        <dbReference type="Pfam" id="PF00085"/>
    </source>
</evidence>
<accession>A0A379D8J6</accession>
<dbReference type="EMBL" id="UGTH01000001">
    <property type="protein sequence ID" value="SUB74294.1"/>
    <property type="molecule type" value="Genomic_DNA"/>
</dbReference>
<dbReference type="SUPFAM" id="SSF52833">
    <property type="entry name" value="Thioredoxin-like"/>
    <property type="match status" value="1"/>
</dbReference>
<dbReference type="GO" id="GO:0004062">
    <property type="term" value="F:aryl sulfotransferase activity"/>
    <property type="evidence" value="ECO:0007669"/>
    <property type="project" value="InterPro"/>
</dbReference>
<dbReference type="InterPro" id="IPR036249">
    <property type="entry name" value="Thioredoxin-like_sf"/>
</dbReference>
<proteinExistence type="predicted"/>
<evidence type="ECO:0000313" key="2">
    <source>
        <dbReference type="EMBL" id="SUB74294.1"/>
    </source>
</evidence>